<comment type="similarity">
    <text evidence="2 7">Belongs to the UPF0056 (MarC) family.</text>
</comment>
<organism evidence="8 9">
    <name type="scientific">Brucella suis bv. 4</name>
    <dbReference type="NCBI Taxonomy" id="1567501"/>
    <lineage>
        <taxon>Bacteria</taxon>
        <taxon>Pseudomonadati</taxon>
        <taxon>Pseudomonadota</taxon>
        <taxon>Alphaproteobacteria</taxon>
        <taxon>Hyphomicrobiales</taxon>
        <taxon>Brucellaceae</taxon>
        <taxon>Brucella/Ochrobactrum group</taxon>
        <taxon>Brucella</taxon>
    </lineage>
</organism>
<gene>
    <name evidence="8" type="ORF">HUZ30_07540</name>
</gene>
<dbReference type="PANTHER" id="PTHR33508">
    <property type="entry name" value="UPF0056 MEMBRANE PROTEIN YHCE"/>
    <property type="match status" value="1"/>
</dbReference>
<evidence type="ECO:0000256" key="4">
    <source>
        <dbReference type="ARBA" id="ARBA00022692"/>
    </source>
</evidence>
<dbReference type="Pfam" id="PF01914">
    <property type="entry name" value="MarC"/>
    <property type="match status" value="1"/>
</dbReference>
<evidence type="ECO:0000313" key="8">
    <source>
        <dbReference type="EMBL" id="QOK64583.1"/>
    </source>
</evidence>
<sequence>MEPGMIVGKLLPLLFNMMGPIGLMPIFAAMTVQMDKPTRNSVAARAAIFAALGILIAIFIGDPILRSWGISKPALILAAGVILTLSSIRAVLMPPAAPSQPAAAGDPKALAIRPLAFPTIVSPQGVGVLIIFVAFLSSLSSTITILTVAGVIVLLDYGAMRIAHWFMATVGMVPLLVLGAVFGVLQVALGIEMMLSGLLLVLNS</sequence>
<accession>A0A7L9MDF8</accession>
<dbReference type="PANTHER" id="PTHR33508:SF1">
    <property type="entry name" value="UPF0056 MEMBRANE PROTEIN YHCE"/>
    <property type="match status" value="1"/>
</dbReference>
<comment type="caution">
    <text evidence="7">Lacks conserved residue(s) required for the propagation of feature annotation.</text>
</comment>
<feature type="transmembrane region" description="Helical" evidence="7">
    <location>
        <begin position="73"/>
        <end position="92"/>
    </location>
</feature>
<dbReference type="InterPro" id="IPR002771">
    <property type="entry name" value="Multi_antbiot-R_MarC"/>
</dbReference>
<keyword evidence="5 7" id="KW-1133">Transmembrane helix</keyword>
<feature type="transmembrane region" description="Helical" evidence="7">
    <location>
        <begin position="128"/>
        <end position="155"/>
    </location>
</feature>
<feature type="transmembrane region" description="Helical" evidence="7">
    <location>
        <begin position="12"/>
        <end position="30"/>
    </location>
</feature>
<dbReference type="GeneID" id="55591250"/>
<evidence type="ECO:0000313" key="9">
    <source>
        <dbReference type="Proteomes" id="UP000593625"/>
    </source>
</evidence>
<keyword evidence="3" id="KW-1003">Cell membrane</keyword>
<keyword evidence="6 7" id="KW-0472">Membrane</keyword>
<keyword evidence="4 7" id="KW-0812">Transmembrane</keyword>
<evidence type="ECO:0000256" key="1">
    <source>
        <dbReference type="ARBA" id="ARBA00004651"/>
    </source>
</evidence>
<evidence type="ECO:0000256" key="3">
    <source>
        <dbReference type="ARBA" id="ARBA00022475"/>
    </source>
</evidence>
<reference evidence="8 9" key="1">
    <citation type="submission" date="2020-06" db="EMBL/GenBank/DDBJ databases">
        <title>New insights into brucella suis CRO type strains.</title>
        <authorList>
            <person name="Duvnjak S."/>
            <person name="Pavlinec Z."/>
            <person name="Vaser R."/>
            <person name="Sikic M."/>
            <person name="Kizanovic K."/>
            <person name="Spicic S."/>
        </authorList>
    </citation>
    <scope>NUCLEOTIDE SEQUENCE [LARGE SCALE GENOMIC DNA]</scope>
    <source>
        <strain evidence="8 9">CVI_72</strain>
    </source>
</reference>
<protein>
    <recommendedName>
        <fullName evidence="7">UPF0056 membrane protein</fullName>
    </recommendedName>
</protein>
<evidence type="ECO:0000256" key="5">
    <source>
        <dbReference type="ARBA" id="ARBA00022989"/>
    </source>
</evidence>
<name>A0A7L9MDF8_BRUSS</name>
<dbReference type="GO" id="GO:0005886">
    <property type="term" value="C:plasma membrane"/>
    <property type="evidence" value="ECO:0007669"/>
    <property type="project" value="UniProtKB-SubCell"/>
</dbReference>
<evidence type="ECO:0000256" key="6">
    <source>
        <dbReference type="ARBA" id="ARBA00023136"/>
    </source>
</evidence>
<proteinExistence type="inferred from homology"/>
<feature type="transmembrane region" description="Helical" evidence="7">
    <location>
        <begin position="42"/>
        <end position="61"/>
    </location>
</feature>
<dbReference type="RefSeq" id="WP_004691061.1">
    <property type="nucleotide sequence ID" value="NZ_CP054955.1"/>
</dbReference>
<dbReference type="Proteomes" id="UP000593625">
    <property type="component" value="Chromosome I"/>
</dbReference>
<dbReference type="AlphaFoldDB" id="A0A7L9MDF8"/>
<evidence type="ECO:0000256" key="7">
    <source>
        <dbReference type="RuleBase" id="RU362048"/>
    </source>
</evidence>
<evidence type="ECO:0000256" key="2">
    <source>
        <dbReference type="ARBA" id="ARBA00009784"/>
    </source>
</evidence>
<dbReference type="EMBL" id="CP054955">
    <property type="protein sequence ID" value="QOK64583.1"/>
    <property type="molecule type" value="Genomic_DNA"/>
</dbReference>
<comment type="subcellular location">
    <subcellularLocation>
        <location evidence="1 7">Cell membrane</location>
        <topology evidence="1 7">Multi-pass membrane protein</topology>
    </subcellularLocation>
</comment>